<gene>
    <name evidence="2" type="ORF">RW1_069_00190</name>
</gene>
<proteinExistence type="predicted"/>
<dbReference type="InterPro" id="IPR023214">
    <property type="entry name" value="HAD_sf"/>
</dbReference>
<dbReference type="Proteomes" id="UP000019491">
    <property type="component" value="Unassembled WGS sequence"/>
</dbReference>
<sequence>MTTGGAGRISGGGRGAGTSAGDVARVGQVSGSERVVMFDIDGGLADLSAFTHLLTGDSEGSRRHAWQRFFDHVGQAAVIEPGRDLVEAVASLGLVVVYSTTRPVSCAEQTRIWLGHNGFPPGRALLCRSRNDVRPAVEVKAGHCRAAGSWLSAFVDDEPDTVDTLRTGGVRAHSFNELSGLRVRELKTVLATGTTATKTGNGTNRRRHNRTTPHHRPGRVAQRSP</sequence>
<dbReference type="AlphaFoldDB" id="X0QE27"/>
<comment type="caution">
    <text evidence="2">The sequence shown here is derived from an EMBL/GenBank/DDBJ whole genome shotgun (WGS) entry which is preliminary data.</text>
</comment>
<evidence type="ECO:0000256" key="1">
    <source>
        <dbReference type="SAM" id="MobiDB-lite"/>
    </source>
</evidence>
<evidence type="ECO:0008006" key="4">
    <source>
        <dbReference type="Google" id="ProtNLM"/>
    </source>
</evidence>
<accession>X0QE27</accession>
<dbReference type="Gene3D" id="3.40.50.1000">
    <property type="entry name" value="HAD superfamily/HAD-like"/>
    <property type="match status" value="1"/>
</dbReference>
<feature type="compositionally biased region" description="Low complexity" evidence="1">
    <location>
        <begin position="192"/>
        <end position="203"/>
    </location>
</feature>
<dbReference type="InterPro" id="IPR036412">
    <property type="entry name" value="HAD-like_sf"/>
</dbReference>
<feature type="region of interest" description="Disordered" evidence="1">
    <location>
        <begin position="1"/>
        <end position="21"/>
    </location>
</feature>
<feature type="region of interest" description="Disordered" evidence="1">
    <location>
        <begin position="192"/>
        <end position="225"/>
    </location>
</feature>
<dbReference type="EMBL" id="BAWF01000069">
    <property type="protein sequence ID" value="GAF49151.1"/>
    <property type="molecule type" value="Genomic_DNA"/>
</dbReference>
<dbReference type="SUPFAM" id="SSF56784">
    <property type="entry name" value="HAD-like"/>
    <property type="match status" value="1"/>
</dbReference>
<keyword evidence="3" id="KW-1185">Reference proteome</keyword>
<feature type="compositionally biased region" description="Basic residues" evidence="1">
    <location>
        <begin position="204"/>
        <end position="218"/>
    </location>
</feature>
<evidence type="ECO:0000313" key="2">
    <source>
        <dbReference type="EMBL" id="GAF49151.1"/>
    </source>
</evidence>
<protein>
    <recommendedName>
        <fullName evidence="4">Acid phosphatase</fullName>
    </recommendedName>
</protein>
<feature type="compositionally biased region" description="Gly residues" evidence="1">
    <location>
        <begin position="1"/>
        <end position="18"/>
    </location>
</feature>
<name>X0QE27_RHOWR</name>
<reference evidence="2 3" key="1">
    <citation type="submission" date="2014-02" db="EMBL/GenBank/DDBJ databases">
        <title>Whole genome shotgun sequence of Rhodococcus wratislaviensis NBRC 100605.</title>
        <authorList>
            <person name="Hosoyama A."/>
            <person name="Tsuchikane K."/>
            <person name="Yoshida I."/>
            <person name="Ohji S."/>
            <person name="Ichikawa N."/>
            <person name="Yamazoe A."/>
            <person name="Fujita N."/>
        </authorList>
    </citation>
    <scope>NUCLEOTIDE SEQUENCE [LARGE SCALE GENOMIC DNA]</scope>
    <source>
        <strain evidence="2 3">NBRC 100605</strain>
    </source>
</reference>
<organism evidence="2 3">
    <name type="scientific">Rhodococcus wratislaviensis NBRC 100605</name>
    <dbReference type="NCBI Taxonomy" id="1219028"/>
    <lineage>
        <taxon>Bacteria</taxon>
        <taxon>Bacillati</taxon>
        <taxon>Actinomycetota</taxon>
        <taxon>Actinomycetes</taxon>
        <taxon>Mycobacteriales</taxon>
        <taxon>Nocardiaceae</taxon>
        <taxon>Rhodococcus</taxon>
    </lineage>
</organism>
<evidence type="ECO:0000313" key="3">
    <source>
        <dbReference type="Proteomes" id="UP000019491"/>
    </source>
</evidence>